<gene>
    <name evidence="1" type="ORF">A2572_00910</name>
</gene>
<dbReference type="AlphaFoldDB" id="A0A1F5FVX2"/>
<protein>
    <submittedName>
        <fullName evidence="1">Uncharacterized protein</fullName>
    </submittedName>
</protein>
<sequence>MEIPRIYRETRARVEFAGRIIKESEKEKKINGHDLFNYGEGFMYFKYPGGDIPIYSEADFAMRLEKKGFGEVEVAGILDLFWRTVAAKAAVASSEVLEGVF</sequence>
<evidence type="ECO:0000313" key="2">
    <source>
        <dbReference type="Proteomes" id="UP000179237"/>
    </source>
</evidence>
<dbReference type="EMBL" id="MFAQ01000009">
    <property type="protein sequence ID" value="OGD83763.1"/>
    <property type="molecule type" value="Genomic_DNA"/>
</dbReference>
<organism evidence="1 2">
    <name type="scientific">Candidatus Collierbacteria bacterium RIFOXYD1_FULL_40_9</name>
    <dbReference type="NCBI Taxonomy" id="1817731"/>
    <lineage>
        <taxon>Bacteria</taxon>
        <taxon>Candidatus Collieribacteriota</taxon>
    </lineage>
</organism>
<evidence type="ECO:0000313" key="1">
    <source>
        <dbReference type="EMBL" id="OGD83763.1"/>
    </source>
</evidence>
<comment type="caution">
    <text evidence="1">The sequence shown here is derived from an EMBL/GenBank/DDBJ whole genome shotgun (WGS) entry which is preliminary data.</text>
</comment>
<dbReference type="Proteomes" id="UP000179237">
    <property type="component" value="Unassembled WGS sequence"/>
</dbReference>
<reference evidence="1 2" key="1">
    <citation type="journal article" date="2016" name="Nat. Commun.">
        <title>Thousands of microbial genomes shed light on interconnected biogeochemical processes in an aquifer system.</title>
        <authorList>
            <person name="Anantharaman K."/>
            <person name="Brown C.T."/>
            <person name="Hug L.A."/>
            <person name="Sharon I."/>
            <person name="Castelle C.J."/>
            <person name="Probst A.J."/>
            <person name="Thomas B.C."/>
            <person name="Singh A."/>
            <person name="Wilkins M.J."/>
            <person name="Karaoz U."/>
            <person name="Brodie E.L."/>
            <person name="Williams K.H."/>
            <person name="Hubbard S.S."/>
            <person name="Banfield J.F."/>
        </authorList>
    </citation>
    <scope>NUCLEOTIDE SEQUENCE [LARGE SCALE GENOMIC DNA]</scope>
</reference>
<name>A0A1F5FVX2_9BACT</name>
<proteinExistence type="predicted"/>
<accession>A0A1F5FVX2</accession>